<name>A0A0R3MDW4_9BRAD</name>
<proteinExistence type="predicted"/>
<dbReference type="EMBL" id="LLYB01000109">
    <property type="protein sequence ID" value="KRR18177.1"/>
    <property type="molecule type" value="Genomic_DNA"/>
</dbReference>
<evidence type="ECO:0000256" key="1">
    <source>
        <dbReference type="SAM" id="SignalP"/>
    </source>
</evidence>
<protein>
    <submittedName>
        <fullName evidence="2">Uncharacterized protein</fullName>
    </submittedName>
</protein>
<comment type="caution">
    <text evidence="2">The sequence shown here is derived from an EMBL/GenBank/DDBJ whole genome shotgun (WGS) entry which is preliminary data.</text>
</comment>
<evidence type="ECO:0000313" key="2">
    <source>
        <dbReference type="EMBL" id="KRR18177.1"/>
    </source>
</evidence>
<feature type="signal peptide" evidence="1">
    <location>
        <begin position="1"/>
        <end position="24"/>
    </location>
</feature>
<dbReference type="AlphaFoldDB" id="A0A0R3MDW4"/>
<sequence length="237" mass="25910">MLVRTIYLLVAGYLLLLLPSHAVAQAGANAAPTTCGVDIEHQKTDAVEAACLREFGKLASREGDLLTLRLENGASKAYRDEGKACETDDAARCISHRLAAYHPEARVYSIVIGYYEGSAAELLSGRTGNVLRLSGTPYFSPDGSKFIVIDNDYAYGGPNDLSVGSNVNGSLSLEWEHATEQGELREWRLARWIDNDHIALRVFPADTGQKCPDNNCDAMLVRFGNGWAIRRLPARPQ</sequence>
<organism evidence="2 3">
    <name type="scientific">Bradyrhizobium lablabi</name>
    <dbReference type="NCBI Taxonomy" id="722472"/>
    <lineage>
        <taxon>Bacteria</taxon>
        <taxon>Pseudomonadati</taxon>
        <taxon>Pseudomonadota</taxon>
        <taxon>Alphaproteobacteria</taxon>
        <taxon>Hyphomicrobiales</taxon>
        <taxon>Nitrobacteraceae</taxon>
        <taxon>Bradyrhizobium</taxon>
    </lineage>
</organism>
<evidence type="ECO:0000313" key="3">
    <source>
        <dbReference type="Proteomes" id="UP000051660"/>
    </source>
</evidence>
<feature type="chain" id="PRO_5006444006" evidence="1">
    <location>
        <begin position="25"/>
        <end position="237"/>
    </location>
</feature>
<gene>
    <name evidence="2" type="ORF">CQ14_24940</name>
</gene>
<accession>A0A0R3MDW4</accession>
<keyword evidence="1" id="KW-0732">Signal</keyword>
<reference evidence="2 3" key="1">
    <citation type="submission" date="2014-03" db="EMBL/GenBank/DDBJ databases">
        <title>Bradyrhizobium valentinum sp. nov., isolated from effective nodules of Lupinus mariae-josephae, a lupine endemic of basic-lime soils in Eastern Spain.</title>
        <authorList>
            <person name="Duran D."/>
            <person name="Rey L."/>
            <person name="Navarro A."/>
            <person name="Busquets A."/>
            <person name="Imperial J."/>
            <person name="Ruiz-Argueso T."/>
        </authorList>
    </citation>
    <scope>NUCLEOTIDE SEQUENCE [LARGE SCALE GENOMIC DNA]</scope>
    <source>
        <strain evidence="2 3">CCBAU 23086</strain>
    </source>
</reference>
<dbReference type="Proteomes" id="UP000051660">
    <property type="component" value="Unassembled WGS sequence"/>
</dbReference>